<dbReference type="EMBL" id="JBANRG010000003">
    <property type="protein sequence ID" value="KAK7469202.1"/>
    <property type="molecule type" value="Genomic_DNA"/>
</dbReference>
<proteinExistence type="predicted"/>
<evidence type="ECO:0000313" key="3">
    <source>
        <dbReference type="Proteomes" id="UP001498398"/>
    </source>
</evidence>
<name>A0ABR1K4E3_9AGAR</name>
<keyword evidence="3" id="KW-1185">Reference proteome</keyword>
<accession>A0ABR1K4E3</accession>
<reference evidence="2 3" key="1">
    <citation type="submission" date="2024-01" db="EMBL/GenBank/DDBJ databases">
        <title>A draft genome for the cacao thread blight pathogen Marasmiellus scandens.</title>
        <authorList>
            <person name="Baruah I.K."/>
            <person name="Leung J."/>
            <person name="Bukari Y."/>
            <person name="Amoako-Attah I."/>
            <person name="Meinhardt L.W."/>
            <person name="Bailey B.A."/>
            <person name="Cohen S.P."/>
        </authorList>
    </citation>
    <scope>NUCLEOTIDE SEQUENCE [LARGE SCALE GENOMIC DNA]</scope>
    <source>
        <strain evidence="2 3">GH-19</strain>
    </source>
</reference>
<organism evidence="2 3">
    <name type="scientific">Marasmiellus scandens</name>
    <dbReference type="NCBI Taxonomy" id="2682957"/>
    <lineage>
        <taxon>Eukaryota</taxon>
        <taxon>Fungi</taxon>
        <taxon>Dikarya</taxon>
        <taxon>Basidiomycota</taxon>
        <taxon>Agaricomycotina</taxon>
        <taxon>Agaricomycetes</taxon>
        <taxon>Agaricomycetidae</taxon>
        <taxon>Agaricales</taxon>
        <taxon>Marasmiineae</taxon>
        <taxon>Omphalotaceae</taxon>
        <taxon>Marasmiellus</taxon>
    </lineage>
</organism>
<protein>
    <submittedName>
        <fullName evidence="2">Uncharacterized protein</fullName>
    </submittedName>
</protein>
<feature type="region of interest" description="Disordered" evidence="1">
    <location>
        <begin position="1"/>
        <end position="25"/>
    </location>
</feature>
<dbReference type="Proteomes" id="UP001498398">
    <property type="component" value="Unassembled WGS sequence"/>
</dbReference>
<feature type="compositionally biased region" description="Low complexity" evidence="1">
    <location>
        <begin position="91"/>
        <end position="149"/>
    </location>
</feature>
<evidence type="ECO:0000256" key="1">
    <source>
        <dbReference type="SAM" id="MobiDB-lite"/>
    </source>
</evidence>
<sequence>MEPVSKPRSKAAKKPIPSYSRPHRLSVDIPKTSASVLVVVPPARDEAYGSFTPTASVFSSLRHLMSTHSRPTLFAPFRRARHASMFEWPDSDTLSDVSSPPSSPAPSHARLAPPTIPSISRTSSYGTSGVLSPASSSSTTLSDTNDASTVPFPKTKLNPILDSLERKLSKMRKVWRDVVFQNL</sequence>
<comment type="caution">
    <text evidence="2">The sequence shown here is derived from an EMBL/GenBank/DDBJ whole genome shotgun (WGS) entry which is preliminary data.</text>
</comment>
<evidence type="ECO:0000313" key="2">
    <source>
        <dbReference type="EMBL" id="KAK7469202.1"/>
    </source>
</evidence>
<feature type="region of interest" description="Disordered" evidence="1">
    <location>
        <begin position="90"/>
        <end position="155"/>
    </location>
</feature>
<gene>
    <name evidence="2" type="ORF">VKT23_003693</name>
</gene>